<protein>
    <submittedName>
        <fullName evidence="3">Serine/threonine-protein kinase</fullName>
        <ecNumber evidence="3">2.7.11.1</ecNumber>
    </submittedName>
</protein>
<keyword evidence="1" id="KW-0677">Repeat</keyword>
<accession>A0ABX0UQI3</accession>
<dbReference type="Proteomes" id="UP001179181">
    <property type="component" value="Unassembled WGS sequence"/>
</dbReference>
<organism evidence="3 4">
    <name type="scientific">Dyadobacter arcticus</name>
    <dbReference type="NCBI Taxonomy" id="1078754"/>
    <lineage>
        <taxon>Bacteria</taxon>
        <taxon>Pseudomonadati</taxon>
        <taxon>Bacteroidota</taxon>
        <taxon>Cytophagia</taxon>
        <taxon>Cytophagales</taxon>
        <taxon>Spirosomataceae</taxon>
        <taxon>Dyadobacter</taxon>
    </lineage>
</organism>
<keyword evidence="3" id="KW-0418">Kinase</keyword>
<dbReference type="PANTHER" id="PTHR44858">
    <property type="entry name" value="TETRATRICOPEPTIDE REPEAT PROTEIN 6"/>
    <property type="match status" value="1"/>
</dbReference>
<proteinExistence type="predicted"/>
<dbReference type="GO" id="GO:0004674">
    <property type="term" value="F:protein serine/threonine kinase activity"/>
    <property type="evidence" value="ECO:0007669"/>
    <property type="project" value="UniProtKB-EC"/>
</dbReference>
<dbReference type="InterPro" id="IPR019734">
    <property type="entry name" value="TPR_rpt"/>
</dbReference>
<evidence type="ECO:0000256" key="2">
    <source>
        <dbReference type="ARBA" id="ARBA00022803"/>
    </source>
</evidence>
<gene>
    <name evidence="3" type="ORF">FHS68_003386</name>
</gene>
<keyword evidence="4" id="KW-1185">Reference proteome</keyword>
<dbReference type="Gene3D" id="3.40.50.10070">
    <property type="entry name" value="TolB, N-terminal domain"/>
    <property type="match status" value="1"/>
</dbReference>
<sequence>MSLSEKNTFVTQSSSPVSIAVLPFLNLSNDIEQEYFSDGVTEEIINVLSHTPNLKVAGRTSSFRFKGDNQDLRQIGEQLNVDHILEGSVRKSGNRLRITAQLVKVADGYHLWSEKYDKELEDIFDIQDEIAQAILREIKVQLLGDEPENTFKRYTNNSTAYELYLHGRYYHNKFAGLDEYNKAIGYFESAIEMDPEYAIAYAGIASCYLNMWFYRHLPDTYALPLMKQATERALSLDSGIAESYLALARMQLLYQRDFAGASASFKKALELNWNTAELHSQYGLYCGLTGNYARAEEETSLALSLEPFSLINNFYAGYVYWITENFEKAIAQGRKLVALEPTFWGGHMIVGLNLITLQNYPEAQESLETALEINYNGITLSACGALFGLSGETESALDIVTQMTSLSKTQVVSNYDMGIVYASTGDADTAMGYFEAAISQHESPMLFFKYIVRDWLSGELYDERYGALISQIGG</sequence>
<dbReference type="EC" id="2.7.11.1" evidence="3"/>
<dbReference type="SMART" id="SM00028">
    <property type="entry name" value="TPR"/>
    <property type="match status" value="6"/>
</dbReference>
<reference evidence="3 4" key="1">
    <citation type="submission" date="2020-03" db="EMBL/GenBank/DDBJ databases">
        <title>Genomic Encyclopedia of Type Strains, Phase IV (KMG-IV): sequencing the most valuable type-strain genomes for metagenomic binning, comparative biology and taxonomic classification.</title>
        <authorList>
            <person name="Goeker M."/>
        </authorList>
    </citation>
    <scope>NUCLEOTIDE SEQUENCE [LARGE SCALE GENOMIC DNA]</scope>
    <source>
        <strain evidence="3 4">DSM 102865</strain>
    </source>
</reference>
<evidence type="ECO:0000313" key="4">
    <source>
        <dbReference type="Proteomes" id="UP001179181"/>
    </source>
</evidence>
<dbReference type="EMBL" id="JAASQJ010000003">
    <property type="protein sequence ID" value="NIJ54204.1"/>
    <property type="molecule type" value="Genomic_DNA"/>
</dbReference>
<dbReference type="Gene3D" id="1.25.40.10">
    <property type="entry name" value="Tetratricopeptide repeat domain"/>
    <property type="match status" value="3"/>
</dbReference>
<keyword evidence="3" id="KW-0808">Transferase</keyword>
<evidence type="ECO:0000313" key="3">
    <source>
        <dbReference type="EMBL" id="NIJ54204.1"/>
    </source>
</evidence>
<name>A0ABX0UQI3_9BACT</name>
<dbReference type="InterPro" id="IPR050498">
    <property type="entry name" value="Ycf3"/>
</dbReference>
<keyword evidence="2" id="KW-0802">TPR repeat</keyword>
<dbReference type="SUPFAM" id="SSF48452">
    <property type="entry name" value="TPR-like"/>
    <property type="match status" value="2"/>
</dbReference>
<evidence type="ECO:0000256" key="1">
    <source>
        <dbReference type="ARBA" id="ARBA00022737"/>
    </source>
</evidence>
<dbReference type="PANTHER" id="PTHR44858:SF1">
    <property type="entry name" value="UDP-N-ACETYLGLUCOSAMINE--PEPTIDE N-ACETYLGLUCOSAMINYLTRANSFERASE SPINDLY-RELATED"/>
    <property type="match status" value="1"/>
</dbReference>
<dbReference type="RefSeq" id="WP_167272044.1">
    <property type="nucleotide sequence ID" value="NZ_JAASQJ010000003.1"/>
</dbReference>
<comment type="caution">
    <text evidence="3">The sequence shown here is derived from an EMBL/GenBank/DDBJ whole genome shotgun (WGS) entry which is preliminary data.</text>
</comment>
<dbReference type="InterPro" id="IPR011990">
    <property type="entry name" value="TPR-like_helical_dom_sf"/>
</dbReference>